<feature type="domain" description="2Fe-2S ferredoxin-type" evidence="1">
    <location>
        <begin position="1"/>
        <end position="99"/>
    </location>
</feature>
<keyword evidence="3" id="KW-1185">Reference proteome</keyword>
<protein>
    <submittedName>
        <fullName evidence="2">Ferredoxin</fullName>
    </submittedName>
</protein>
<gene>
    <name evidence="2" type="ordered locus">Cyast_1340</name>
</gene>
<dbReference type="PROSITE" id="PS51085">
    <property type="entry name" value="2FE2S_FER_2"/>
    <property type="match status" value="1"/>
</dbReference>
<dbReference type="InterPro" id="IPR012675">
    <property type="entry name" value="Beta-grasp_dom_sf"/>
</dbReference>
<sequence>MPIINFQGQKILCKIGENLRKILLKNDLNLYNGKAKYINCMGIGSCGTCAVQIEGEVNAPNWKDKARRSFPPHSRDRDLRLACQTEVLGDITVTKYDGFWGHKTHKKLKDN</sequence>
<dbReference type="InterPro" id="IPR036010">
    <property type="entry name" value="2Fe-2S_ferredoxin-like_sf"/>
</dbReference>
<dbReference type="Gene3D" id="3.10.20.30">
    <property type="match status" value="1"/>
</dbReference>
<reference evidence="3" key="1">
    <citation type="journal article" date="2013" name="Proc. Natl. Acad. Sci. U.S.A.">
        <title>Improving the coverage of the cyanobacterial phylum using diversity-driven genome sequencing.</title>
        <authorList>
            <person name="Shih P.M."/>
            <person name="Wu D."/>
            <person name="Latifi A."/>
            <person name="Axen S.D."/>
            <person name="Fewer D.P."/>
            <person name="Talla E."/>
            <person name="Calteau A."/>
            <person name="Cai F."/>
            <person name="Tandeau de Marsac N."/>
            <person name="Rippka R."/>
            <person name="Herdman M."/>
            <person name="Sivonen K."/>
            <person name="Coursin T."/>
            <person name="Laurent T."/>
            <person name="Goodwin L."/>
            <person name="Nolan M."/>
            <person name="Davenport K.W."/>
            <person name="Han C.S."/>
            <person name="Rubin E.M."/>
            <person name="Eisen J.A."/>
            <person name="Woyke T."/>
            <person name="Gugger M."/>
            <person name="Kerfeld C.A."/>
        </authorList>
    </citation>
    <scope>NUCLEOTIDE SEQUENCE [LARGE SCALE GENOMIC DNA]</scope>
    <source>
        <strain evidence="3">ATCC 29140 / PCC 7202</strain>
    </source>
</reference>
<organism evidence="2 3">
    <name type="scientific">Cyanobacterium stanieri (strain ATCC 29140 / PCC 7202)</name>
    <dbReference type="NCBI Taxonomy" id="292563"/>
    <lineage>
        <taxon>Bacteria</taxon>
        <taxon>Bacillati</taxon>
        <taxon>Cyanobacteriota</taxon>
        <taxon>Cyanophyceae</taxon>
        <taxon>Oscillatoriophycideae</taxon>
        <taxon>Chroococcales</taxon>
        <taxon>Geminocystaceae</taxon>
        <taxon>Cyanobacterium</taxon>
    </lineage>
</organism>
<dbReference type="HOGENOM" id="CLU_082632_10_2_3"/>
<proteinExistence type="predicted"/>
<dbReference type="eggNOG" id="COG0633">
    <property type="taxonomic scope" value="Bacteria"/>
</dbReference>
<dbReference type="KEGG" id="csn:Cyast_1340"/>
<dbReference type="STRING" id="292563.Cyast_1340"/>
<dbReference type="PATRIC" id="fig|292563.3.peg.1401"/>
<dbReference type="BioCyc" id="CSTA292563:G1353-1353-MONOMER"/>
<dbReference type="CDD" id="cd00207">
    <property type="entry name" value="fer2"/>
    <property type="match status" value="1"/>
</dbReference>
<dbReference type="GO" id="GO:0051536">
    <property type="term" value="F:iron-sulfur cluster binding"/>
    <property type="evidence" value="ECO:0007669"/>
    <property type="project" value="InterPro"/>
</dbReference>
<evidence type="ECO:0000259" key="1">
    <source>
        <dbReference type="PROSITE" id="PS51085"/>
    </source>
</evidence>
<evidence type="ECO:0000313" key="2">
    <source>
        <dbReference type="EMBL" id="AFZ47305.1"/>
    </source>
</evidence>
<name>K9YLN1_CYASC</name>
<dbReference type="InterPro" id="IPR001041">
    <property type="entry name" value="2Fe-2S_ferredoxin-type"/>
</dbReference>
<dbReference type="Pfam" id="PF00111">
    <property type="entry name" value="Fer2"/>
    <property type="match status" value="1"/>
</dbReference>
<evidence type="ECO:0000313" key="3">
    <source>
        <dbReference type="Proteomes" id="UP000010483"/>
    </source>
</evidence>
<dbReference type="AlphaFoldDB" id="K9YLN1"/>
<dbReference type="EMBL" id="CP003940">
    <property type="protein sequence ID" value="AFZ47305.1"/>
    <property type="molecule type" value="Genomic_DNA"/>
</dbReference>
<accession>K9YLN1</accession>
<dbReference type="SUPFAM" id="SSF54292">
    <property type="entry name" value="2Fe-2S ferredoxin-like"/>
    <property type="match status" value="1"/>
</dbReference>
<dbReference type="Proteomes" id="UP000010483">
    <property type="component" value="Chromosome"/>
</dbReference>